<dbReference type="InterPro" id="IPR010744">
    <property type="entry name" value="Phage_CI_N"/>
</dbReference>
<dbReference type="InterPro" id="IPR010982">
    <property type="entry name" value="Lambda_DNA-bd_dom_sf"/>
</dbReference>
<keyword evidence="3" id="KW-0804">Transcription</keyword>
<gene>
    <name evidence="6" type="ORF">JSY38_11975</name>
</gene>
<name>A0ABX7IKE1_9GAMM</name>
<evidence type="ECO:0000256" key="3">
    <source>
        <dbReference type="ARBA" id="ARBA00023163"/>
    </source>
</evidence>
<accession>A0ABX7IKE1</accession>
<dbReference type="EMBL" id="CP070273">
    <property type="protein sequence ID" value="QRV22785.1"/>
    <property type="molecule type" value="Genomic_DNA"/>
</dbReference>
<organism evidence="6 7">
    <name type="scientific">Marinomonas foliarum</name>
    <dbReference type="NCBI Taxonomy" id="491950"/>
    <lineage>
        <taxon>Bacteria</taxon>
        <taxon>Pseudomonadati</taxon>
        <taxon>Pseudomonadota</taxon>
        <taxon>Gammaproteobacteria</taxon>
        <taxon>Oceanospirillales</taxon>
        <taxon>Oceanospirillaceae</taxon>
        <taxon>Marinomonas</taxon>
    </lineage>
</organism>
<evidence type="ECO:0000256" key="2">
    <source>
        <dbReference type="ARBA" id="ARBA00023125"/>
    </source>
</evidence>
<dbReference type="RefSeq" id="WP_205113394.1">
    <property type="nucleotide sequence ID" value="NZ_CP070273.1"/>
</dbReference>
<dbReference type="InterPro" id="IPR015927">
    <property type="entry name" value="Peptidase_S24_S26A/B/C"/>
</dbReference>
<dbReference type="InterPro" id="IPR036286">
    <property type="entry name" value="LexA/Signal_pep-like_sf"/>
</dbReference>
<dbReference type="Proteomes" id="UP000644167">
    <property type="component" value="Chromosome"/>
</dbReference>
<dbReference type="CDD" id="cd06529">
    <property type="entry name" value="S24_LexA-like"/>
    <property type="match status" value="1"/>
</dbReference>
<dbReference type="Gene3D" id="2.10.109.10">
    <property type="entry name" value="Umud Fragment, subunit A"/>
    <property type="match status" value="1"/>
</dbReference>
<dbReference type="PANTHER" id="PTHR40661">
    <property type="match status" value="1"/>
</dbReference>
<protein>
    <submittedName>
        <fullName evidence="6">Helix-turn-helix transcriptional regulator</fullName>
    </submittedName>
</protein>
<feature type="domain" description="Peptidase S24/S26A/S26B/S26C" evidence="4">
    <location>
        <begin position="93"/>
        <end position="214"/>
    </location>
</feature>
<keyword evidence="1" id="KW-0805">Transcription regulation</keyword>
<keyword evidence="2" id="KW-0238">DNA-binding</keyword>
<dbReference type="SUPFAM" id="SSF51306">
    <property type="entry name" value="LexA/Signal peptidase"/>
    <property type="match status" value="1"/>
</dbReference>
<evidence type="ECO:0000313" key="6">
    <source>
        <dbReference type="EMBL" id="QRV22785.1"/>
    </source>
</evidence>
<evidence type="ECO:0000313" key="7">
    <source>
        <dbReference type="Proteomes" id="UP000644167"/>
    </source>
</evidence>
<evidence type="ECO:0000256" key="1">
    <source>
        <dbReference type="ARBA" id="ARBA00023015"/>
    </source>
</evidence>
<dbReference type="Gene3D" id="1.10.260.40">
    <property type="entry name" value="lambda repressor-like DNA-binding domains"/>
    <property type="match status" value="1"/>
</dbReference>
<proteinExistence type="predicted"/>
<dbReference type="InterPro" id="IPR039418">
    <property type="entry name" value="LexA-like"/>
</dbReference>
<sequence length="221" mass="24591">MIFDSAKIIERLKVSYNVKSDTDLNKSAEITNGVITGWRKRGTIPYKEVYEASRATGYSMDWILTGQGAPKTDKIQVTSEDNDYCHISQYSIEASAGQGALVEAENIDQHLAFKESWLRKSGINPTNLIAIYARGDSMEPTIFSGDSLVIDKTKDTVTSDGGVYVINYDGELFVKRVQKQLDGLVAITSDNKNYRDMTIPVQDLSKLKIIGRVVWSGHPMI</sequence>
<feature type="domain" description="Bacteriophage CI repressor N-terminal" evidence="5">
    <location>
        <begin position="8"/>
        <end position="70"/>
    </location>
</feature>
<reference evidence="6 7" key="1">
    <citation type="submission" date="2021-02" db="EMBL/GenBank/DDBJ databases">
        <title>The genome of Marinomonas foliarum JZW.</title>
        <authorList>
            <person name="Sun M."/>
        </authorList>
    </citation>
    <scope>NUCLEOTIDE SEQUENCE [LARGE SCALE GENOMIC DNA]</scope>
    <source>
        <strain evidence="6 7">JZW</strain>
    </source>
</reference>
<dbReference type="PANTHER" id="PTHR40661:SF3">
    <property type="entry name" value="FELS-1 PROPHAGE TRANSCRIPTIONAL REGULATOR"/>
    <property type="match status" value="1"/>
</dbReference>
<evidence type="ECO:0000259" key="5">
    <source>
        <dbReference type="Pfam" id="PF07022"/>
    </source>
</evidence>
<evidence type="ECO:0000259" key="4">
    <source>
        <dbReference type="Pfam" id="PF00717"/>
    </source>
</evidence>
<keyword evidence="7" id="KW-1185">Reference proteome</keyword>
<dbReference type="Pfam" id="PF00717">
    <property type="entry name" value="Peptidase_S24"/>
    <property type="match status" value="1"/>
</dbReference>
<dbReference type="Pfam" id="PF07022">
    <property type="entry name" value="Phage_CI_repr"/>
    <property type="match status" value="1"/>
</dbReference>